<accession>A0A8C8B9S6</accession>
<dbReference type="PANTHER" id="PTHR33166">
    <property type="entry name" value="GAG_P30 DOMAIN-CONTAINING PROTEIN"/>
    <property type="match status" value="1"/>
</dbReference>
<reference evidence="2" key="1">
    <citation type="submission" date="2025-08" db="UniProtKB">
        <authorList>
            <consortium name="Ensembl"/>
        </authorList>
    </citation>
    <scope>IDENTIFICATION</scope>
</reference>
<dbReference type="InterPro" id="IPR050462">
    <property type="entry name" value="Retroviral_Gag-Pol_poly"/>
</dbReference>
<name>A0A8C8B9S6_9STRI</name>
<sequence length="205" mass="23033">MEDKDTESCCCSACSIGKRCLKLSDGEEDVQMLVALDSGENNAGGGDSFSPIAGRTQVQQNPILLGPLRQAVGPGANLVFVKVPFTTSDLMNWKESAESYRENQDKMYCSFRMIIENHNPDWQNIQILLNSLLIPKEKRMVLERAEAENGRINARDGPVHFMPSQEPNWDPNRDEGKLMVKQYQQLILHGIKNGITQTWKHSQGN</sequence>
<dbReference type="Ensembl" id="ENSOSUT00000016405.1">
    <property type="protein sequence ID" value="ENSOSUP00000015856.1"/>
    <property type="gene ID" value="ENSOSUG00000011355.1"/>
</dbReference>
<dbReference type="Proteomes" id="UP000694552">
    <property type="component" value="Unplaced"/>
</dbReference>
<protein>
    <recommendedName>
        <fullName evidence="1">Core shell protein Gag P30 domain-containing protein</fullName>
    </recommendedName>
</protein>
<evidence type="ECO:0000313" key="3">
    <source>
        <dbReference type="Proteomes" id="UP000694552"/>
    </source>
</evidence>
<dbReference type="InterPro" id="IPR008919">
    <property type="entry name" value="Retrov_capsid_N"/>
</dbReference>
<dbReference type="GO" id="GO:0019068">
    <property type="term" value="P:virion assembly"/>
    <property type="evidence" value="ECO:0007669"/>
    <property type="project" value="InterPro"/>
</dbReference>
<proteinExistence type="predicted"/>
<dbReference type="Pfam" id="PF02093">
    <property type="entry name" value="Gag_p30"/>
    <property type="match status" value="1"/>
</dbReference>
<reference evidence="2" key="2">
    <citation type="submission" date="2025-09" db="UniProtKB">
        <authorList>
            <consortium name="Ensembl"/>
        </authorList>
    </citation>
    <scope>IDENTIFICATION</scope>
</reference>
<organism evidence="2 3">
    <name type="scientific">Otus sunia</name>
    <name type="common">Oriental scops-owl</name>
    <dbReference type="NCBI Taxonomy" id="257818"/>
    <lineage>
        <taxon>Eukaryota</taxon>
        <taxon>Metazoa</taxon>
        <taxon>Chordata</taxon>
        <taxon>Craniata</taxon>
        <taxon>Vertebrata</taxon>
        <taxon>Euteleostomi</taxon>
        <taxon>Archelosauria</taxon>
        <taxon>Archosauria</taxon>
        <taxon>Dinosauria</taxon>
        <taxon>Saurischia</taxon>
        <taxon>Theropoda</taxon>
        <taxon>Coelurosauria</taxon>
        <taxon>Aves</taxon>
        <taxon>Neognathae</taxon>
        <taxon>Neoaves</taxon>
        <taxon>Telluraves</taxon>
        <taxon>Strigiformes</taxon>
        <taxon>Strigidae</taxon>
        <taxon>Otus</taxon>
    </lineage>
</organism>
<dbReference type="AlphaFoldDB" id="A0A8C8B9S6"/>
<dbReference type="Gene3D" id="1.10.375.10">
    <property type="entry name" value="Human Immunodeficiency Virus Type 1 Capsid Protein"/>
    <property type="match status" value="1"/>
</dbReference>
<feature type="domain" description="Core shell protein Gag P30" evidence="1">
    <location>
        <begin position="88"/>
        <end position="194"/>
    </location>
</feature>
<evidence type="ECO:0000259" key="1">
    <source>
        <dbReference type="Pfam" id="PF02093"/>
    </source>
</evidence>
<dbReference type="InterPro" id="IPR003036">
    <property type="entry name" value="Gag_P30"/>
</dbReference>
<evidence type="ECO:0000313" key="2">
    <source>
        <dbReference type="Ensembl" id="ENSOSUP00000015856.1"/>
    </source>
</evidence>
<keyword evidence="3" id="KW-1185">Reference proteome</keyword>
<dbReference type="SUPFAM" id="SSF47943">
    <property type="entry name" value="Retrovirus capsid protein, N-terminal core domain"/>
    <property type="match status" value="1"/>
</dbReference>